<dbReference type="Gramene" id="TraesSYM3A03G01467590.1">
    <property type="protein sequence ID" value="TraesSYM3A03G01467590.1.CDS1"/>
    <property type="gene ID" value="TraesSYM3A03G01467590"/>
</dbReference>
<dbReference type="Gramene" id="TraesPARA_EIv1.0_0842790.1">
    <property type="protein sequence ID" value="TraesPARA_EIv1.0_0842790.1.CDS1"/>
    <property type="gene ID" value="TraesPARA_EIv1.0_0842790"/>
</dbReference>
<evidence type="ECO:0000313" key="1">
    <source>
        <dbReference type="EnsemblPlants" id="TraesCS3A02G301700.1.cds1"/>
    </source>
</evidence>
<reference evidence="1" key="1">
    <citation type="submission" date="2018-08" db="EMBL/GenBank/DDBJ databases">
        <authorList>
            <person name="Rossello M."/>
        </authorList>
    </citation>
    <scope>NUCLEOTIDE SEQUENCE [LARGE SCALE GENOMIC DNA]</scope>
    <source>
        <strain evidence="1">cv. Chinese Spring</strain>
    </source>
</reference>
<name>A0A3B6EK19_WHEAT</name>
<dbReference type="Proteomes" id="UP000019116">
    <property type="component" value="Chromosome 3A"/>
</dbReference>
<dbReference type="Gramene" id="TraesCS3A03G0746400.1">
    <property type="protein sequence ID" value="TraesCS3A03G0746400.1.CDS1"/>
    <property type="gene ID" value="TraesCS3A03G0746400"/>
</dbReference>
<dbReference type="Gramene" id="TraesRN3A0100764200.1">
    <property type="protein sequence ID" value="TraesRN3A0100764200.1"/>
    <property type="gene ID" value="TraesRN3A0100764200"/>
</dbReference>
<dbReference type="Gramene" id="TraesMAC3A03G01443100.1">
    <property type="protein sequence ID" value="TraesMAC3A03G01443100.1.CDS1"/>
    <property type="gene ID" value="TraesMAC3A03G01443100"/>
</dbReference>
<proteinExistence type="predicted"/>
<evidence type="ECO:0000313" key="2">
    <source>
        <dbReference type="Proteomes" id="UP000019116"/>
    </source>
</evidence>
<accession>A0A3B6EK19</accession>
<keyword evidence="2" id="KW-1185">Reference proteome</keyword>
<dbReference type="Gramene" id="TraesWEE_scaffold_099316_01G000500.1">
    <property type="protein sequence ID" value="TraesWEE_scaffold_099316_01G000500.1"/>
    <property type="gene ID" value="TraesWEE_scaffold_099316_01G000500"/>
</dbReference>
<sequence>MTEKFEVIITKEETCVKRHEVKESKTTKGFSKFMEIQEKNLEIKVASNDSKMLFVKMLDYDPDVTKIVLA</sequence>
<dbReference type="Gramene" id="TraesJAG3A03G01453810.1">
    <property type="protein sequence ID" value="TraesJAG3A03G01453810.1.CDS1"/>
    <property type="gene ID" value="TraesJAG3A03G01453810"/>
</dbReference>
<reference evidence="1" key="2">
    <citation type="submission" date="2018-10" db="UniProtKB">
        <authorList>
            <consortium name="EnsemblPlants"/>
        </authorList>
    </citation>
    <scope>IDENTIFICATION</scope>
</reference>
<dbReference type="Gramene" id="TraesCS3A02G301700.1">
    <property type="protein sequence ID" value="TraesCS3A02G301700.1.cds1"/>
    <property type="gene ID" value="TraesCS3A02G301700"/>
</dbReference>
<dbReference type="AlphaFoldDB" id="A0A3B6EK19"/>
<dbReference type="OMA" id="IMKEETC"/>
<dbReference type="Gramene" id="TraesCLE_scaffold_040224_01G000400.1">
    <property type="protein sequence ID" value="TraesCLE_scaffold_040224_01G000400.1"/>
    <property type="gene ID" value="TraesCLE_scaffold_040224_01G000400"/>
</dbReference>
<dbReference type="EnsemblPlants" id="TraesCS3A02G301700.1">
    <property type="protein sequence ID" value="TraesCS3A02G301700.1.cds1"/>
    <property type="gene ID" value="TraesCS3A02G301700"/>
</dbReference>
<dbReference type="Gramene" id="TraesNOR3A03G01465840.1">
    <property type="protein sequence ID" value="TraesNOR3A03G01465840.1.CDS1"/>
    <property type="gene ID" value="TraesNOR3A03G01465840"/>
</dbReference>
<dbReference type="Gramene" id="TraesJUL3A03G01457300.1">
    <property type="protein sequence ID" value="TraesJUL3A03G01457300.1.CDS1"/>
    <property type="gene ID" value="TraesJUL3A03G01457300"/>
</dbReference>
<organism evidence="1">
    <name type="scientific">Triticum aestivum</name>
    <name type="common">Wheat</name>
    <dbReference type="NCBI Taxonomy" id="4565"/>
    <lineage>
        <taxon>Eukaryota</taxon>
        <taxon>Viridiplantae</taxon>
        <taxon>Streptophyta</taxon>
        <taxon>Embryophyta</taxon>
        <taxon>Tracheophyta</taxon>
        <taxon>Spermatophyta</taxon>
        <taxon>Magnoliopsida</taxon>
        <taxon>Liliopsida</taxon>
        <taxon>Poales</taxon>
        <taxon>Poaceae</taxon>
        <taxon>BOP clade</taxon>
        <taxon>Pooideae</taxon>
        <taxon>Triticodae</taxon>
        <taxon>Triticeae</taxon>
        <taxon>Triticinae</taxon>
        <taxon>Triticum</taxon>
    </lineage>
</organism>
<dbReference type="Gramene" id="TraesROB_scaffold_059833_01G000400.1">
    <property type="protein sequence ID" value="TraesROB_scaffold_059833_01G000400.1"/>
    <property type="gene ID" value="TraesROB_scaffold_059833_01G000400"/>
</dbReference>
<protein>
    <submittedName>
        <fullName evidence="1">Uncharacterized protein</fullName>
    </submittedName>
</protein>
<dbReference type="Gramene" id="TraesARI3A03G01466180.1">
    <property type="protein sequence ID" value="TraesARI3A03G01466180.1.CDS1"/>
    <property type="gene ID" value="TraesARI3A03G01466180"/>
</dbReference>